<dbReference type="SUPFAM" id="SSF50998">
    <property type="entry name" value="Quinoprotein alcohol dehydrogenase-like"/>
    <property type="match status" value="1"/>
</dbReference>
<dbReference type="OrthoDB" id="550575at2759"/>
<dbReference type="Proteomes" id="UP000717328">
    <property type="component" value="Unassembled WGS sequence"/>
</dbReference>
<dbReference type="Gene3D" id="2.130.10.10">
    <property type="entry name" value="YVTN repeat-like/Quinoprotein amine dehydrogenase"/>
    <property type="match status" value="1"/>
</dbReference>
<evidence type="ECO:0000313" key="2">
    <source>
        <dbReference type="Proteomes" id="UP000717328"/>
    </source>
</evidence>
<protein>
    <submittedName>
        <fullName evidence="1">Uncharacterized protein</fullName>
    </submittedName>
</protein>
<reference evidence="1" key="2">
    <citation type="submission" date="2021-10" db="EMBL/GenBank/DDBJ databases">
        <title>Phylogenomics reveals ancestral predisposition of the termite-cultivated fungus Termitomyces towards a domesticated lifestyle.</title>
        <authorList>
            <person name="Auxier B."/>
            <person name="Grum-Grzhimaylo A."/>
            <person name="Cardenas M.E."/>
            <person name="Lodge J.D."/>
            <person name="Laessoe T."/>
            <person name="Pedersen O."/>
            <person name="Smith M.E."/>
            <person name="Kuyper T.W."/>
            <person name="Franco-Molano E.A."/>
            <person name="Baroni T.J."/>
            <person name="Aanen D.K."/>
        </authorList>
    </citation>
    <scope>NUCLEOTIDE SEQUENCE</scope>
    <source>
        <strain evidence="1">D49</strain>
    </source>
</reference>
<evidence type="ECO:0000313" key="1">
    <source>
        <dbReference type="EMBL" id="KAG5637600.1"/>
    </source>
</evidence>
<organism evidence="1 2">
    <name type="scientific">Sphagnurus paluster</name>
    <dbReference type="NCBI Taxonomy" id="117069"/>
    <lineage>
        <taxon>Eukaryota</taxon>
        <taxon>Fungi</taxon>
        <taxon>Dikarya</taxon>
        <taxon>Basidiomycota</taxon>
        <taxon>Agaricomycotina</taxon>
        <taxon>Agaricomycetes</taxon>
        <taxon>Agaricomycetidae</taxon>
        <taxon>Agaricales</taxon>
        <taxon>Tricholomatineae</taxon>
        <taxon>Lyophyllaceae</taxon>
        <taxon>Sphagnurus</taxon>
    </lineage>
</organism>
<dbReference type="EMBL" id="JABCKI010005817">
    <property type="protein sequence ID" value="KAG5637600.1"/>
    <property type="molecule type" value="Genomic_DNA"/>
</dbReference>
<gene>
    <name evidence="1" type="ORF">H0H81_003991</name>
</gene>
<dbReference type="AlphaFoldDB" id="A0A9P7FYK7"/>
<sequence length="309" mass="34927">MSTLKDHLGQKRRFVENSWSAKASSRITAHRGAGRSVHRIKVDENAGYILTTSYVGGLTVTDLKTSQNLWTLPDSHVRPYAHCEYGAGFVIFDYIDGSKEVWRRVDDFRDEEPPVIRESLPTQRQWRVSATAERKYATASTKRGHFRPWASLHPPQITRAFRFSYPILGAAAWDAVYLWDVRTGVLVQTIETIQLGPADDEDDHNLVFLGDINYIEVSEKYVFLCGIHSLRVFSRETGKSVLDFSASRIPIAASHFSISPDRPVVEVEGASLVLQNLNRAVLPSEHPYIIVDEFIAGQLPISYNYFDAN</sequence>
<dbReference type="InterPro" id="IPR011047">
    <property type="entry name" value="Quinoprotein_ADH-like_sf"/>
</dbReference>
<keyword evidence="2" id="KW-1185">Reference proteome</keyword>
<dbReference type="InterPro" id="IPR015943">
    <property type="entry name" value="WD40/YVTN_repeat-like_dom_sf"/>
</dbReference>
<name>A0A9P7FYK7_9AGAR</name>
<comment type="caution">
    <text evidence="1">The sequence shown here is derived from an EMBL/GenBank/DDBJ whole genome shotgun (WGS) entry which is preliminary data.</text>
</comment>
<proteinExistence type="predicted"/>
<reference evidence="1" key="1">
    <citation type="submission" date="2021-02" db="EMBL/GenBank/DDBJ databases">
        <authorList>
            <person name="Nieuwenhuis M."/>
            <person name="Van De Peppel L.J.J."/>
        </authorList>
    </citation>
    <scope>NUCLEOTIDE SEQUENCE</scope>
    <source>
        <strain evidence="1">D49</strain>
    </source>
</reference>
<accession>A0A9P7FYK7</accession>